<dbReference type="RefSeq" id="WP_173764314.1">
    <property type="nucleotide sequence ID" value="NZ_CP048836.1"/>
</dbReference>
<dbReference type="Gene3D" id="3.90.550.10">
    <property type="entry name" value="Spore Coat Polysaccharide Biosynthesis Protein SpsA, Chain A"/>
    <property type="match status" value="1"/>
</dbReference>
<evidence type="ECO:0000313" key="4">
    <source>
        <dbReference type="EMBL" id="QID17150.1"/>
    </source>
</evidence>
<evidence type="ECO:0000313" key="5">
    <source>
        <dbReference type="Proteomes" id="UP000501991"/>
    </source>
</evidence>
<dbReference type="Pfam" id="PF00483">
    <property type="entry name" value="NTP_transferase"/>
    <property type="match status" value="1"/>
</dbReference>
<keyword evidence="5" id="KW-1185">Reference proteome</keyword>
<dbReference type="NCBIfam" id="NF045761">
    <property type="entry name" value="NAMPUrTaseMurU"/>
    <property type="match status" value="1"/>
</dbReference>
<name>A0A6C1B4F4_9RHOO</name>
<dbReference type="KEGG" id="azq:G3580_05525"/>
<gene>
    <name evidence="4" type="ORF">G3580_05525</name>
</gene>
<dbReference type="InterPro" id="IPR005835">
    <property type="entry name" value="NTP_transferase_dom"/>
</dbReference>
<proteinExistence type="predicted"/>
<keyword evidence="1 4" id="KW-0808">Transferase</keyword>
<dbReference type="InterPro" id="IPR054790">
    <property type="entry name" value="MurU"/>
</dbReference>
<dbReference type="CDD" id="cd06422">
    <property type="entry name" value="NTP_transferase_like_1"/>
    <property type="match status" value="1"/>
</dbReference>
<dbReference type="InterPro" id="IPR029044">
    <property type="entry name" value="Nucleotide-diphossugar_trans"/>
</dbReference>
<keyword evidence="2" id="KW-0548">Nucleotidyltransferase</keyword>
<sequence length="233" mass="24456">MILAAGRGERMRPLTDTCPKPLLEAGGEPLVGHHLRRLKAAGITDVVINLAHLGALIEARLGDGAAYGVSIHYSHEGEALETAGGIRTALPLLGAAPFIVINGDVFTDIDLAALARTATTLSADGDLAHLVLVDNPPHHPAGDFHLHGGRARRSGEPRLTFSGVGAYHPALFAGLEPGQRAALGPLLCEAMDADRIGASHHHGRWMDIGTPERLAELDRSLRANAVSSVQSHP</sequence>
<evidence type="ECO:0000259" key="3">
    <source>
        <dbReference type="Pfam" id="PF00483"/>
    </source>
</evidence>
<accession>A0A6C1B4F4</accession>
<dbReference type="EMBL" id="CP048836">
    <property type="protein sequence ID" value="QID17150.1"/>
    <property type="molecule type" value="Genomic_DNA"/>
</dbReference>
<evidence type="ECO:0000256" key="1">
    <source>
        <dbReference type="ARBA" id="ARBA00022679"/>
    </source>
</evidence>
<organism evidence="4 5">
    <name type="scientific">Nitrogeniibacter mangrovi</name>
    <dbReference type="NCBI Taxonomy" id="2016596"/>
    <lineage>
        <taxon>Bacteria</taxon>
        <taxon>Pseudomonadati</taxon>
        <taxon>Pseudomonadota</taxon>
        <taxon>Betaproteobacteria</taxon>
        <taxon>Rhodocyclales</taxon>
        <taxon>Zoogloeaceae</taxon>
        <taxon>Nitrogeniibacter</taxon>
    </lineage>
</organism>
<dbReference type="PANTHER" id="PTHR43584:SF8">
    <property type="entry name" value="N-ACETYLMURAMATE ALPHA-1-PHOSPHATE URIDYLYLTRANSFERASE"/>
    <property type="match status" value="1"/>
</dbReference>
<dbReference type="SUPFAM" id="SSF53448">
    <property type="entry name" value="Nucleotide-diphospho-sugar transferases"/>
    <property type="match status" value="1"/>
</dbReference>
<evidence type="ECO:0000256" key="2">
    <source>
        <dbReference type="ARBA" id="ARBA00022695"/>
    </source>
</evidence>
<reference evidence="4 5" key="1">
    <citation type="submission" date="2020-02" db="EMBL/GenBank/DDBJ databases">
        <title>Nitrogenibacter mangrovi gen. nov., sp. nov. isolated from mangrove sediment, a denitrifying betaproteobacterium.</title>
        <authorList>
            <person name="Liao H."/>
            <person name="Tian Y."/>
        </authorList>
    </citation>
    <scope>NUCLEOTIDE SEQUENCE [LARGE SCALE GENOMIC DNA]</scope>
    <source>
        <strain evidence="4 5">M9-3-2</strain>
    </source>
</reference>
<dbReference type="PANTHER" id="PTHR43584">
    <property type="entry name" value="NUCLEOTIDYL TRANSFERASE"/>
    <property type="match status" value="1"/>
</dbReference>
<feature type="domain" description="Nucleotidyl transferase" evidence="3">
    <location>
        <begin position="1"/>
        <end position="137"/>
    </location>
</feature>
<protein>
    <submittedName>
        <fullName evidence="4">Nucleotidyltransferase family protein</fullName>
    </submittedName>
</protein>
<dbReference type="Proteomes" id="UP000501991">
    <property type="component" value="Chromosome"/>
</dbReference>
<dbReference type="GO" id="GO:0016779">
    <property type="term" value="F:nucleotidyltransferase activity"/>
    <property type="evidence" value="ECO:0007669"/>
    <property type="project" value="UniProtKB-KW"/>
</dbReference>
<dbReference type="AlphaFoldDB" id="A0A6C1B4F4"/>
<dbReference type="InterPro" id="IPR050065">
    <property type="entry name" value="GlmU-like"/>
</dbReference>